<evidence type="ECO:0000259" key="2">
    <source>
        <dbReference type="Pfam" id="PF22936"/>
    </source>
</evidence>
<proteinExistence type="predicted"/>
<protein>
    <recommendedName>
        <fullName evidence="2">Retrovirus-related Pol polyprotein from transposon TNT 1-94-like beta-barrel domain-containing protein</fullName>
    </recommendedName>
</protein>
<feature type="region of interest" description="Disordered" evidence="1">
    <location>
        <begin position="399"/>
        <end position="437"/>
    </location>
</feature>
<keyword evidence="4" id="KW-1185">Reference proteome</keyword>
<dbReference type="PANTHER" id="PTHR13555:SF36">
    <property type="entry name" value="ZINC FINGER C2HC DOMAIN-CONTAINING PROTEIN 1B"/>
    <property type="match status" value="1"/>
</dbReference>
<dbReference type="EMBL" id="KE344959">
    <property type="protein sequence ID" value="EXB88358.1"/>
    <property type="molecule type" value="Genomic_DNA"/>
</dbReference>
<evidence type="ECO:0000256" key="1">
    <source>
        <dbReference type="SAM" id="MobiDB-lite"/>
    </source>
</evidence>
<accession>W9RNC7</accession>
<gene>
    <name evidence="3" type="ORF">L484_002460</name>
</gene>
<dbReference type="eggNOG" id="KOG4197">
    <property type="taxonomic scope" value="Eukaryota"/>
</dbReference>
<dbReference type="PANTHER" id="PTHR13555">
    <property type="entry name" value="C2H2 ZINC FINGER CGI-62-RELATED"/>
    <property type="match status" value="1"/>
</dbReference>
<evidence type="ECO:0000313" key="3">
    <source>
        <dbReference type="EMBL" id="EXB88358.1"/>
    </source>
</evidence>
<evidence type="ECO:0000313" key="4">
    <source>
        <dbReference type="Proteomes" id="UP000030645"/>
    </source>
</evidence>
<organism evidence="3 4">
    <name type="scientific">Morus notabilis</name>
    <dbReference type="NCBI Taxonomy" id="981085"/>
    <lineage>
        <taxon>Eukaryota</taxon>
        <taxon>Viridiplantae</taxon>
        <taxon>Streptophyta</taxon>
        <taxon>Embryophyta</taxon>
        <taxon>Tracheophyta</taxon>
        <taxon>Spermatophyta</taxon>
        <taxon>Magnoliopsida</taxon>
        <taxon>eudicotyledons</taxon>
        <taxon>Gunneridae</taxon>
        <taxon>Pentapetalae</taxon>
        <taxon>rosids</taxon>
        <taxon>fabids</taxon>
        <taxon>Rosales</taxon>
        <taxon>Moraceae</taxon>
        <taxon>Moreae</taxon>
        <taxon>Morus</taxon>
    </lineage>
</organism>
<sequence>MAARVPLQHFGMRSAANSYIGSPLHDLNTVDPPAADIESISDVDRDGVTEDSLDNDDDSNAVVSDCMHESYRNSLPLHSVGVDEERSSLENNGPSRGAFDLLTIEDVSPIESARARFLQIIVDHFIRDHVIEVAESEADYNGQSSQDKLNKRKAREVQYEGDPRFALPLMYMANMYETLVNDVNIRLASLNGIRDKTIGVALEAAGGLYRRLAKKFPKKGTCTFRRRELATSLETRTRFPELVIQEEKRVRFVVVNGLDIVEKPNSMPMDDAEWFKRLTGRDEVAVSTRDYKFYSPRHKYRRVASSSVSNIPGLPSFPTSDNSSVLGTTQGFRAVSEKIKQRRNLEKEREFDFLAGLNQNLDEVRGRVVARDPFPSTEAAFAEVRREEVHRKVMLTDDIPVAPSAPEGSALVSNKSHSQGQHHSDQRPSKRPCSTTGLCSVTQSGKLYSALKSSIHPKDPWIIDSGASNHMTGGSNLFCSYVPCSNHTTVTIADGSLTPVAGIGPTIGEDDWHC</sequence>
<dbReference type="STRING" id="981085.W9RNC7"/>
<reference evidence="4" key="1">
    <citation type="submission" date="2013-01" db="EMBL/GenBank/DDBJ databases">
        <title>Draft Genome Sequence of a Mulberry Tree, Morus notabilis C.K. Schneid.</title>
        <authorList>
            <person name="He N."/>
            <person name="Zhao S."/>
        </authorList>
    </citation>
    <scope>NUCLEOTIDE SEQUENCE</scope>
</reference>
<feature type="compositionally biased region" description="Polar residues" evidence="1">
    <location>
        <begin position="411"/>
        <end position="421"/>
    </location>
</feature>
<dbReference type="Proteomes" id="UP000030645">
    <property type="component" value="Unassembled WGS sequence"/>
</dbReference>
<dbReference type="InterPro" id="IPR054722">
    <property type="entry name" value="PolX-like_BBD"/>
</dbReference>
<feature type="domain" description="Retrovirus-related Pol polyprotein from transposon TNT 1-94-like beta-barrel" evidence="2">
    <location>
        <begin position="461"/>
        <end position="504"/>
    </location>
</feature>
<name>W9RNC7_9ROSA</name>
<dbReference type="Pfam" id="PF22936">
    <property type="entry name" value="Pol_BBD"/>
    <property type="match status" value="1"/>
</dbReference>
<dbReference type="InterPro" id="IPR026319">
    <property type="entry name" value="ZC2HC1A/B-like"/>
</dbReference>
<dbReference type="AlphaFoldDB" id="W9RNC7"/>